<protein>
    <submittedName>
        <fullName evidence="6">3-phenylpropionate dioxygenase ferredoxin subunit</fullName>
    </submittedName>
    <submittedName>
        <fullName evidence="7">Putative Rieske protein</fullName>
    </submittedName>
</protein>
<keyword evidence="6" id="KW-0560">Oxidoreductase</keyword>
<dbReference type="GO" id="GO:0046872">
    <property type="term" value="F:metal ion binding"/>
    <property type="evidence" value="ECO:0007669"/>
    <property type="project" value="UniProtKB-KW"/>
</dbReference>
<dbReference type="GO" id="GO:0051537">
    <property type="term" value="F:2 iron, 2 sulfur cluster binding"/>
    <property type="evidence" value="ECO:0007669"/>
    <property type="project" value="UniProtKB-KW"/>
</dbReference>
<evidence type="ECO:0000313" key="8">
    <source>
        <dbReference type="Proteomes" id="UP000255169"/>
    </source>
</evidence>
<organism evidence="6">
    <name type="scientific">Yersinia ruckeri</name>
    <dbReference type="NCBI Taxonomy" id="29486"/>
    <lineage>
        <taxon>Bacteria</taxon>
        <taxon>Pseudomonadati</taxon>
        <taxon>Pseudomonadota</taxon>
        <taxon>Gammaproteobacteria</taxon>
        <taxon>Enterobacterales</taxon>
        <taxon>Yersiniaceae</taxon>
        <taxon>Yersinia</taxon>
    </lineage>
</organism>
<gene>
    <name evidence="7" type="primary">ndoA</name>
    <name evidence="6" type="ORF">CSF007_14825</name>
    <name evidence="7" type="ORF">NCTC10476_02753</name>
</gene>
<keyword evidence="2" id="KW-0479">Metal-binding</keyword>
<accession>A0A0A8VL45</accession>
<reference evidence="7 8" key="2">
    <citation type="submission" date="2018-06" db="EMBL/GenBank/DDBJ databases">
        <authorList>
            <consortium name="Pathogen Informatics"/>
            <person name="Doyle S."/>
        </authorList>
    </citation>
    <scope>NUCLEOTIDE SEQUENCE [LARGE SCALE GENOMIC DNA]</scope>
    <source>
        <strain evidence="7 8">NCTC10476</strain>
    </source>
</reference>
<evidence type="ECO:0000259" key="5">
    <source>
        <dbReference type="PROSITE" id="PS51296"/>
    </source>
</evidence>
<dbReference type="OrthoDB" id="9800167at2"/>
<dbReference type="EMBL" id="UHJG01000001">
    <property type="protein sequence ID" value="SUQ01401.1"/>
    <property type="molecule type" value="Genomic_DNA"/>
</dbReference>
<dbReference type="STRING" id="29486.UGYR_07190"/>
<keyword evidence="6" id="KW-0223">Dioxygenase</keyword>
<dbReference type="AlphaFoldDB" id="A0A0A8VL45"/>
<keyword evidence="8" id="KW-1185">Reference proteome</keyword>
<evidence type="ECO:0000256" key="2">
    <source>
        <dbReference type="ARBA" id="ARBA00022723"/>
    </source>
</evidence>
<dbReference type="InterPro" id="IPR017941">
    <property type="entry name" value="Rieske_2Fe-2S"/>
</dbReference>
<dbReference type="SUPFAM" id="SSF50022">
    <property type="entry name" value="ISP domain"/>
    <property type="match status" value="1"/>
</dbReference>
<keyword evidence="4" id="KW-0411">Iron-sulfur</keyword>
<dbReference type="EMBL" id="LN681231">
    <property type="protein sequence ID" value="CEK28689.1"/>
    <property type="molecule type" value="Genomic_DNA"/>
</dbReference>
<keyword evidence="1" id="KW-0001">2Fe-2S</keyword>
<dbReference type="GeneID" id="66880568"/>
<dbReference type="Gene3D" id="2.102.10.10">
    <property type="entry name" value="Rieske [2Fe-2S] iron-sulphur domain"/>
    <property type="match status" value="1"/>
</dbReference>
<dbReference type="PANTHER" id="PTHR21496:SF23">
    <property type="entry name" value="3-PHENYLPROPIONATE_CINNAMIC ACID DIOXYGENASE FERREDOXIN SUBUNIT"/>
    <property type="match status" value="1"/>
</dbReference>
<sequence length="104" mass="11642">MSWLNVCEVSYVKPDSPFSARVGDKRIGIYIIDGEYFAMDDICPHANALLSPGFFDEGTIECMLHGAVFDVRTGQCLREPGDRDLQTYPVRVEAGRIQVEIIES</sequence>
<dbReference type="PANTHER" id="PTHR21496">
    <property type="entry name" value="FERREDOXIN-RELATED"/>
    <property type="match status" value="1"/>
</dbReference>
<proteinExistence type="predicted"/>
<dbReference type="Pfam" id="PF00355">
    <property type="entry name" value="Rieske"/>
    <property type="match status" value="1"/>
</dbReference>
<evidence type="ECO:0000313" key="7">
    <source>
        <dbReference type="EMBL" id="SUQ01401.1"/>
    </source>
</evidence>
<dbReference type="CDD" id="cd03528">
    <property type="entry name" value="Rieske_RO_ferredoxin"/>
    <property type="match status" value="1"/>
</dbReference>
<name>A0A0A8VL45_YERRU</name>
<dbReference type="InterPro" id="IPR036922">
    <property type="entry name" value="Rieske_2Fe-2S_sf"/>
</dbReference>
<evidence type="ECO:0000256" key="1">
    <source>
        <dbReference type="ARBA" id="ARBA00022714"/>
    </source>
</evidence>
<reference evidence="6" key="1">
    <citation type="journal article" date="2015" name="Genome Announc.">
        <title>Complete Genome Sequence of Yersinia ruckeri Strain CSF007-82, Etiologic Agent of Red Mouth Disease in Salmonid Fish.</title>
        <authorList>
            <person name="Nelson M.C."/>
            <person name="LaPatra S.E."/>
            <person name="Welch T.J."/>
            <person name="Graf J."/>
        </authorList>
    </citation>
    <scope>NUCLEOTIDE SEQUENCE</scope>
    <source>
        <strain evidence="6">CSF007-82</strain>
    </source>
</reference>
<evidence type="ECO:0000313" key="6">
    <source>
        <dbReference type="EMBL" id="CEK28689.1"/>
    </source>
</evidence>
<evidence type="ECO:0000256" key="3">
    <source>
        <dbReference type="ARBA" id="ARBA00023004"/>
    </source>
</evidence>
<dbReference type="GO" id="GO:0051213">
    <property type="term" value="F:dioxygenase activity"/>
    <property type="evidence" value="ECO:0007669"/>
    <property type="project" value="UniProtKB-KW"/>
</dbReference>
<dbReference type="RefSeq" id="WP_038251592.1">
    <property type="nucleotide sequence ID" value="NZ_CABIHT010000027.1"/>
</dbReference>
<keyword evidence="3" id="KW-0408">Iron</keyword>
<feature type="domain" description="Rieske" evidence="5">
    <location>
        <begin position="4"/>
        <end position="99"/>
    </location>
</feature>
<dbReference type="PROSITE" id="PS51296">
    <property type="entry name" value="RIESKE"/>
    <property type="match status" value="1"/>
</dbReference>
<evidence type="ECO:0000256" key="4">
    <source>
        <dbReference type="ARBA" id="ARBA00023014"/>
    </source>
</evidence>
<dbReference type="Proteomes" id="UP000255169">
    <property type="component" value="Unassembled WGS sequence"/>
</dbReference>